<dbReference type="Proteomes" id="UP000245765">
    <property type="component" value="Unassembled WGS sequence"/>
</dbReference>
<evidence type="ECO:0000256" key="8">
    <source>
        <dbReference type="ARBA" id="ARBA00023304"/>
    </source>
</evidence>
<comment type="catalytic activity">
    <reaction evidence="10">
        <text>L-isoleucine + 2-oxoglutarate = (S)-3-methyl-2-oxopentanoate + L-glutamate</text>
        <dbReference type="Rhea" id="RHEA:24801"/>
        <dbReference type="ChEBI" id="CHEBI:16810"/>
        <dbReference type="ChEBI" id="CHEBI:29985"/>
        <dbReference type="ChEBI" id="CHEBI:35146"/>
        <dbReference type="ChEBI" id="CHEBI:58045"/>
        <dbReference type="EC" id="2.6.1.42"/>
    </reaction>
</comment>
<dbReference type="EC" id="2.6.1.42" evidence="6"/>
<protein>
    <recommendedName>
        <fullName evidence="7">Probable branched-chain-amino-acid aminotransferase</fullName>
        <ecNumber evidence="6">2.6.1.42</ecNumber>
    </recommendedName>
</protein>
<dbReference type="RefSeq" id="WP_109868645.1">
    <property type="nucleotide sequence ID" value="NZ_QGNA01000001.1"/>
</dbReference>
<comment type="caution">
    <text evidence="12">The sequence shown here is derived from an EMBL/GenBank/DDBJ whole genome shotgun (WGS) entry which is preliminary data.</text>
</comment>
<keyword evidence="13" id="KW-1185">Reference proteome</keyword>
<comment type="pathway">
    <text evidence="2">Amino-acid biosynthesis; L-isoleucine biosynthesis; L-isoleucine from 2-oxobutanoate: step 4/4.</text>
</comment>
<proteinExistence type="inferred from homology"/>
<evidence type="ECO:0000256" key="11">
    <source>
        <dbReference type="ARBA" id="ARBA00049229"/>
    </source>
</evidence>
<dbReference type="GO" id="GO:0005829">
    <property type="term" value="C:cytosol"/>
    <property type="evidence" value="ECO:0007669"/>
    <property type="project" value="TreeGrafter"/>
</dbReference>
<dbReference type="PANTHER" id="PTHR42743">
    <property type="entry name" value="AMINO-ACID AMINOTRANSFERASE"/>
    <property type="match status" value="1"/>
</dbReference>
<name>A0A317FHF7_9PROT</name>
<comment type="function">
    <text evidence="1">Acts on leucine, isoleucine and valine.</text>
</comment>
<evidence type="ECO:0000256" key="2">
    <source>
        <dbReference type="ARBA" id="ARBA00004824"/>
    </source>
</evidence>
<dbReference type="AlphaFoldDB" id="A0A317FHF7"/>
<dbReference type="PANTHER" id="PTHR42743:SF11">
    <property type="entry name" value="AMINODEOXYCHORISMATE LYASE"/>
    <property type="match status" value="1"/>
</dbReference>
<evidence type="ECO:0000313" key="12">
    <source>
        <dbReference type="EMBL" id="PWS38023.1"/>
    </source>
</evidence>
<dbReference type="InterPro" id="IPR036038">
    <property type="entry name" value="Aminotransferase-like"/>
</dbReference>
<evidence type="ECO:0000313" key="13">
    <source>
        <dbReference type="Proteomes" id="UP000245765"/>
    </source>
</evidence>
<organism evidence="12 13">
    <name type="scientific">Falsiroseomonas bella</name>
    <dbReference type="NCBI Taxonomy" id="2184016"/>
    <lineage>
        <taxon>Bacteria</taxon>
        <taxon>Pseudomonadati</taxon>
        <taxon>Pseudomonadota</taxon>
        <taxon>Alphaproteobacteria</taxon>
        <taxon>Acetobacterales</taxon>
        <taxon>Roseomonadaceae</taxon>
        <taxon>Falsiroseomonas</taxon>
    </lineage>
</organism>
<evidence type="ECO:0000256" key="6">
    <source>
        <dbReference type="ARBA" id="ARBA00013053"/>
    </source>
</evidence>
<dbReference type="EMBL" id="QGNA01000001">
    <property type="protein sequence ID" value="PWS38023.1"/>
    <property type="molecule type" value="Genomic_DNA"/>
</dbReference>
<keyword evidence="8" id="KW-0028">Amino-acid biosynthesis</keyword>
<evidence type="ECO:0000256" key="1">
    <source>
        <dbReference type="ARBA" id="ARBA00003109"/>
    </source>
</evidence>
<comment type="catalytic activity">
    <reaction evidence="11">
        <text>L-leucine + 2-oxoglutarate = 4-methyl-2-oxopentanoate + L-glutamate</text>
        <dbReference type="Rhea" id="RHEA:18321"/>
        <dbReference type="ChEBI" id="CHEBI:16810"/>
        <dbReference type="ChEBI" id="CHEBI:17865"/>
        <dbReference type="ChEBI" id="CHEBI:29985"/>
        <dbReference type="ChEBI" id="CHEBI:57427"/>
        <dbReference type="EC" id="2.6.1.42"/>
    </reaction>
</comment>
<dbReference type="InterPro" id="IPR050571">
    <property type="entry name" value="Class-IV_PLP-Dep_Aminotrnsfr"/>
</dbReference>
<comment type="similarity">
    <text evidence="5">Belongs to the class-IV pyridoxal-phosphate-dependent aminotransferase family.</text>
</comment>
<dbReference type="SUPFAM" id="SSF56752">
    <property type="entry name" value="D-aminoacid aminotransferase-like PLP-dependent enzymes"/>
    <property type="match status" value="1"/>
</dbReference>
<evidence type="ECO:0000256" key="5">
    <source>
        <dbReference type="ARBA" id="ARBA00009320"/>
    </source>
</evidence>
<evidence type="ECO:0000256" key="3">
    <source>
        <dbReference type="ARBA" id="ARBA00004931"/>
    </source>
</evidence>
<dbReference type="GO" id="GO:0004084">
    <property type="term" value="F:branched-chain-amino-acid transaminase activity"/>
    <property type="evidence" value="ECO:0007669"/>
    <property type="project" value="UniProtKB-EC"/>
</dbReference>
<evidence type="ECO:0000256" key="4">
    <source>
        <dbReference type="ARBA" id="ARBA00005072"/>
    </source>
</evidence>
<evidence type="ECO:0000256" key="7">
    <source>
        <dbReference type="ARBA" id="ARBA00014472"/>
    </source>
</evidence>
<dbReference type="Gene3D" id="3.30.470.10">
    <property type="match status" value="1"/>
</dbReference>
<dbReference type="NCBIfam" id="NF009896">
    <property type="entry name" value="PRK13356.1"/>
    <property type="match status" value="1"/>
</dbReference>
<comment type="pathway">
    <text evidence="3">Amino-acid biosynthesis; L-valine biosynthesis; L-valine from pyruvate: step 4/4.</text>
</comment>
<evidence type="ECO:0000256" key="10">
    <source>
        <dbReference type="ARBA" id="ARBA00048798"/>
    </source>
</evidence>
<dbReference type="GO" id="GO:0009082">
    <property type="term" value="P:branched-chain amino acid biosynthetic process"/>
    <property type="evidence" value="ECO:0007669"/>
    <property type="project" value="UniProtKB-KW"/>
</dbReference>
<dbReference type="Pfam" id="PF01063">
    <property type="entry name" value="Aminotran_4"/>
    <property type="match status" value="1"/>
</dbReference>
<keyword evidence="12" id="KW-0808">Transferase</keyword>
<keyword evidence="12" id="KW-0032">Aminotransferase</keyword>
<dbReference type="InterPro" id="IPR043131">
    <property type="entry name" value="BCAT-like_N"/>
</dbReference>
<dbReference type="Gene3D" id="3.20.10.10">
    <property type="entry name" value="D-amino Acid Aminotransferase, subunit A, domain 2"/>
    <property type="match status" value="1"/>
</dbReference>
<accession>A0A317FHF7</accession>
<evidence type="ECO:0000256" key="9">
    <source>
        <dbReference type="ARBA" id="ARBA00048212"/>
    </source>
</evidence>
<dbReference type="InterPro" id="IPR043132">
    <property type="entry name" value="BCAT-like_C"/>
</dbReference>
<sequence>MAGVFFHDGTWTTEEPKLTGPMDHAFWLGSVIFDGGRAIKGVAPDLDRHCARCVASAKAMLMKPTKTPEEIEALCREGIRRMGPEATLYIRPMFFVRKGLGAARPDPDSTDFVLAIYDSPLPGFTGFSATMAPFRRPAPDMAPTDAKASCLYPNGARATSWAVERGFEMAVLCDEAGNVAEFAASNLMFVKDGKVITPAPNGTFLNGITRQRVIALLREAGVTVEERAVAPAELDEADEIFSTGNYAKVQPCTNYNGRALQPGPMARKARELYFDWAEKHWRILPKAG</sequence>
<comment type="pathway">
    <text evidence="4">Amino-acid biosynthesis; L-leucine biosynthesis; L-leucine from 3-methyl-2-oxobutanoate: step 4/4.</text>
</comment>
<comment type="catalytic activity">
    <reaction evidence="9">
        <text>L-valine + 2-oxoglutarate = 3-methyl-2-oxobutanoate + L-glutamate</text>
        <dbReference type="Rhea" id="RHEA:24813"/>
        <dbReference type="ChEBI" id="CHEBI:11851"/>
        <dbReference type="ChEBI" id="CHEBI:16810"/>
        <dbReference type="ChEBI" id="CHEBI:29985"/>
        <dbReference type="ChEBI" id="CHEBI:57762"/>
        <dbReference type="EC" id="2.6.1.42"/>
    </reaction>
</comment>
<gene>
    <name evidence="12" type="ORF">DFH01_01555</name>
</gene>
<keyword evidence="8" id="KW-0100">Branched-chain amino acid biosynthesis</keyword>
<reference evidence="13" key="1">
    <citation type="submission" date="2018-05" db="EMBL/GenBank/DDBJ databases">
        <authorList>
            <person name="Du Z."/>
            <person name="Wang X."/>
        </authorList>
    </citation>
    <scope>NUCLEOTIDE SEQUENCE [LARGE SCALE GENOMIC DNA]</scope>
    <source>
        <strain evidence="13">CQN31</strain>
    </source>
</reference>
<dbReference type="OrthoDB" id="21319at2"/>
<dbReference type="InterPro" id="IPR001544">
    <property type="entry name" value="Aminotrans_IV"/>
</dbReference>